<evidence type="ECO:0000256" key="6">
    <source>
        <dbReference type="ARBA" id="ARBA00023125"/>
    </source>
</evidence>
<dbReference type="PANTHER" id="PTHR10015:SF322">
    <property type="entry name" value="HEAT STRESS TRANSCRIPTION FACTOR A-7A"/>
    <property type="match status" value="1"/>
</dbReference>
<dbReference type="GO" id="GO:0006357">
    <property type="term" value="P:regulation of transcription by RNA polymerase II"/>
    <property type="evidence" value="ECO:0007669"/>
    <property type="project" value="TreeGrafter"/>
</dbReference>
<evidence type="ECO:0000313" key="14">
    <source>
        <dbReference type="Proteomes" id="UP000636800"/>
    </source>
</evidence>
<dbReference type="SMART" id="SM00415">
    <property type="entry name" value="HSF"/>
    <property type="match status" value="1"/>
</dbReference>
<comment type="caution">
    <text evidence="13">The sequence shown here is derived from an EMBL/GenBank/DDBJ whole genome shotgun (WGS) entry which is preliminary data.</text>
</comment>
<keyword evidence="3" id="KW-0597">Phosphoprotein</keyword>
<dbReference type="InterPro" id="IPR036390">
    <property type="entry name" value="WH_DNA-bd_sf"/>
</dbReference>
<evidence type="ECO:0000256" key="2">
    <source>
        <dbReference type="ARBA" id="ARBA00011233"/>
    </source>
</evidence>
<evidence type="ECO:0000256" key="8">
    <source>
        <dbReference type="ARBA" id="ARBA00023242"/>
    </source>
</evidence>
<dbReference type="GO" id="GO:0005634">
    <property type="term" value="C:nucleus"/>
    <property type="evidence" value="ECO:0007669"/>
    <property type="project" value="UniProtKB-SubCell"/>
</dbReference>
<gene>
    <name evidence="13" type="ORF">HPP92_021239</name>
</gene>
<evidence type="ECO:0000259" key="12">
    <source>
        <dbReference type="PROSITE" id="PS00434"/>
    </source>
</evidence>
<evidence type="ECO:0000256" key="11">
    <source>
        <dbReference type="SAM" id="MobiDB-lite"/>
    </source>
</evidence>
<evidence type="ECO:0000256" key="4">
    <source>
        <dbReference type="ARBA" id="ARBA00023015"/>
    </source>
</evidence>
<organism evidence="13 14">
    <name type="scientific">Vanilla planifolia</name>
    <name type="common">Vanilla</name>
    <dbReference type="NCBI Taxonomy" id="51239"/>
    <lineage>
        <taxon>Eukaryota</taxon>
        <taxon>Viridiplantae</taxon>
        <taxon>Streptophyta</taxon>
        <taxon>Embryophyta</taxon>
        <taxon>Tracheophyta</taxon>
        <taxon>Spermatophyta</taxon>
        <taxon>Magnoliopsida</taxon>
        <taxon>Liliopsida</taxon>
        <taxon>Asparagales</taxon>
        <taxon>Orchidaceae</taxon>
        <taxon>Vanilloideae</taxon>
        <taxon>Vanilleae</taxon>
        <taxon>Vanilla</taxon>
    </lineage>
</organism>
<dbReference type="GO" id="GO:0000978">
    <property type="term" value="F:RNA polymerase II cis-regulatory region sequence-specific DNA binding"/>
    <property type="evidence" value="ECO:0007669"/>
    <property type="project" value="TreeGrafter"/>
</dbReference>
<evidence type="ECO:0000313" key="13">
    <source>
        <dbReference type="EMBL" id="KAG0460942.1"/>
    </source>
</evidence>
<dbReference type="FunFam" id="1.10.10.10:FF:000057">
    <property type="entry name" value="Heat shock transcription factor 1"/>
    <property type="match status" value="1"/>
</dbReference>
<keyword evidence="4" id="KW-0805">Transcription regulation</keyword>
<reference evidence="13 14" key="1">
    <citation type="journal article" date="2020" name="Nat. Food">
        <title>A phased Vanilla planifolia genome enables genetic improvement of flavour and production.</title>
        <authorList>
            <person name="Hasing T."/>
            <person name="Tang H."/>
            <person name="Brym M."/>
            <person name="Khazi F."/>
            <person name="Huang T."/>
            <person name="Chambers A.H."/>
        </authorList>
    </citation>
    <scope>NUCLEOTIDE SEQUENCE [LARGE SCALE GENOMIC DNA]</scope>
    <source>
        <tissue evidence="13">Leaf</tissue>
    </source>
</reference>
<keyword evidence="10" id="KW-0175">Coiled coil</keyword>
<feature type="compositionally biased region" description="Polar residues" evidence="11">
    <location>
        <begin position="18"/>
        <end position="31"/>
    </location>
</feature>
<proteinExistence type="inferred from homology"/>
<keyword evidence="7" id="KW-0804">Transcription</keyword>
<evidence type="ECO:0000256" key="3">
    <source>
        <dbReference type="ARBA" id="ARBA00022553"/>
    </source>
</evidence>
<keyword evidence="8" id="KW-0539">Nucleus</keyword>
<dbReference type="SUPFAM" id="SSF46785">
    <property type="entry name" value="Winged helix' DNA-binding domain"/>
    <property type="match status" value="1"/>
</dbReference>
<dbReference type="OrthoDB" id="1875842at2759"/>
<dbReference type="Gene3D" id="1.10.10.10">
    <property type="entry name" value="Winged helix-like DNA-binding domain superfamily/Winged helix DNA-binding domain"/>
    <property type="match status" value="1"/>
</dbReference>
<comment type="subcellular location">
    <subcellularLocation>
        <location evidence="1">Nucleus</location>
    </subcellularLocation>
</comment>
<accession>A0A835UGM0</accession>
<comment type="subunit">
    <text evidence="2">Homotrimer.</text>
</comment>
<evidence type="ECO:0000256" key="9">
    <source>
        <dbReference type="RuleBase" id="RU004020"/>
    </source>
</evidence>
<keyword evidence="5" id="KW-0346">Stress response</keyword>
<dbReference type="InterPro" id="IPR036388">
    <property type="entry name" value="WH-like_DNA-bd_sf"/>
</dbReference>
<dbReference type="PANTHER" id="PTHR10015">
    <property type="entry name" value="HEAT SHOCK TRANSCRIPTION FACTOR"/>
    <property type="match status" value="1"/>
</dbReference>
<protein>
    <recommendedName>
        <fullName evidence="12">HSF-type DNA-binding domain-containing protein</fullName>
    </recommendedName>
</protein>
<dbReference type="InterPro" id="IPR000232">
    <property type="entry name" value="HSF_DNA-bd"/>
</dbReference>
<feature type="domain" description="HSF-type DNA-binding" evidence="12">
    <location>
        <begin position="87"/>
        <end position="111"/>
    </location>
</feature>
<evidence type="ECO:0000256" key="7">
    <source>
        <dbReference type="ARBA" id="ARBA00023163"/>
    </source>
</evidence>
<keyword evidence="6" id="KW-0238">DNA-binding</keyword>
<evidence type="ECO:0000256" key="5">
    <source>
        <dbReference type="ARBA" id="ARBA00023016"/>
    </source>
</evidence>
<dbReference type="EMBL" id="JADCNL010000011">
    <property type="protein sequence ID" value="KAG0460942.1"/>
    <property type="molecule type" value="Genomic_DNA"/>
</dbReference>
<dbReference type="GO" id="GO:0003700">
    <property type="term" value="F:DNA-binding transcription factor activity"/>
    <property type="evidence" value="ECO:0007669"/>
    <property type="project" value="InterPro"/>
</dbReference>
<dbReference type="PRINTS" id="PR00056">
    <property type="entry name" value="HSFDOMAIN"/>
</dbReference>
<dbReference type="AlphaFoldDB" id="A0A835UGM0"/>
<dbReference type="GO" id="GO:0034605">
    <property type="term" value="P:cellular response to heat"/>
    <property type="evidence" value="ECO:0007669"/>
    <property type="project" value="TreeGrafter"/>
</dbReference>
<comment type="similarity">
    <text evidence="9">Belongs to the HSF family.</text>
</comment>
<sequence>MDPLFPIVVKDECPESIYSQPAVDSTPSDASSLPRPMEGLQDTGPPPFLTKTYDIVDDVSTDRIVSWSAANNSFVVWDAHSFAMDLLPKQFKHNNFSSFVRQLNTYGFRKVDPDKWEFAHEGFLRGQKHLLKTIRRRRTSSHASRQHQASEACIEVGRYGLDGEIERLKRDKCMLMAEVIKLRQAQQNTKAIMESMADKLQRLEQRQQHMMTFLAKAIQSPNLLHQLAEQQERKKELEDAISKKRRRPIDMVPANVDVETSQQEVLDPEFIFDMDDEEVYGCKFAELEGFTVGIEGLDEFKCGEQIEEQQQQQEGQAELNDDEFWHQLFTGEIGDETGTTGLFAQNNDDVDALGDRLVSLGSTSPM</sequence>
<keyword evidence="14" id="KW-1185">Reference proteome</keyword>
<dbReference type="Pfam" id="PF00447">
    <property type="entry name" value="HSF_DNA-bind"/>
    <property type="match status" value="1"/>
</dbReference>
<feature type="coiled-coil region" evidence="10">
    <location>
        <begin position="186"/>
        <end position="247"/>
    </location>
</feature>
<dbReference type="Proteomes" id="UP000636800">
    <property type="component" value="Chromosome 11"/>
</dbReference>
<feature type="region of interest" description="Disordered" evidence="11">
    <location>
        <begin position="18"/>
        <end position="46"/>
    </location>
</feature>
<dbReference type="PROSITE" id="PS00434">
    <property type="entry name" value="HSF_DOMAIN"/>
    <property type="match status" value="1"/>
</dbReference>
<name>A0A835UGM0_VANPL</name>
<evidence type="ECO:0000256" key="10">
    <source>
        <dbReference type="SAM" id="Coils"/>
    </source>
</evidence>
<evidence type="ECO:0000256" key="1">
    <source>
        <dbReference type="ARBA" id="ARBA00004123"/>
    </source>
</evidence>